<organism evidence="2">
    <name type="scientific">Actinomyces timonensis</name>
    <dbReference type="NCBI Taxonomy" id="1288391"/>
    <lineage>
        <taxon>Bacteria</taxon>
        <taxon>Bacillati</taxon>
        <taxon>Actinomycetota</taxon>
        <taxon>Actinomycetes</taxon>
        <taxon>Actinomycetales</taxon>
        <taxon>Actinomycetaceae</taxon>
        <taxon>Actinomyces</taxon>
    </lineage>
</organism>
<evidence type="ECO:0000313" key="2">
    <source>
        <dbReference type="EMBL" id="XCP82734.1"/>
    </source>
</evidence>
<dbReference type="AlphaFoldDB" id="A0AAU8N5D8"/>
<sequence>MRETVAAPGFDLSARRDVHAGGPNRHAGQTDPALLRAALRSGL</sequence>
<evidence type="ECO:0000256" key="1">
    <source>
        <dbReference type="SAM" id="MobiDB-lite"/>
    </source>
</evidence>
<protein>
    <submittedName>
        <fullName evidence="2">Uncharacterized protein</fullName>
    </submittedName>
</protein>
<feature type="region of interest" description="Disordered" evidence="1">
    <location>
        <begin position="1"/>
        <end position="32"/>
    </location>
</feature>
<name>A0AAU8N5D8_9ACTO</name>
<reference evidence="2" key="1">
    <citation type="submission" date="2024-05" db="EMBL/GenBank/DDBJ databases">
        <title>Draft genome assemblies of 36 bacteria isolated from hibernating arctic ground squirrels.</title>
        <authorList>
            <person name="McKee H."/>
            <person name="Mullen L."/>
            <person name="Drown D.M."/>
            <person name="Duddleston K.N."/>
        </authorList>
    </citation>
    <scope>NUCLEOTIDE SEQUENCE</scope>
    <source>
        <strain evidence="2">AR004</strain>
    </source>
</reference>
<accession>A0AAU8N5D8</accession>
<dbReference type="EMBL" id="CP159989">
    <property type="protein sequence ID" value="XCP82734.1"/>
    <property type="molecule type" value="Genomic_DNA"/>
</dbReference>
<dbReference type="RefSeq" id="WP_366180971.1">
    <property type="nucleotide sequence ID" value="NZ_CP159989.1"/>
</dbReference>
<proteinExistence type="predicted"/>
<gene>
    <name evidence="2" type="ORF">ABXS69_02170</name>
</gene>